<dbReference type="Pfam" id="PF03547">
    <property type="entry name" value="Mem_trans"/>
    <property type="match status" value="1"/>
</dbReference>
<dbReference type="GO" id="GO:0055085">
    <property type="term" value="P:transmembrane transport"/>
    <property type="evidence" value="ECO:0007669"/>
    <property type="project" value="InterPro"/>
</dbReference>
<feature type="transmembrane region" description="Helical" evidence="7">
    <location>
        <begin position="198"/>
        <end position="218"/>
    </location>
</feature>
<evidence type="ECO:0000256" key="5">
    <source>
        <dbReference type="ARBA" id="ARBA00022989"/>
    </source>
</evidence>
<dbReference type="AlphaFoldDB" id="A0A830FAQ6"/>
<feature type="transmembrane region" description="Helical" evidence="7">
    <location>
        <begin position="37"/>
        <end position="57"/>
    </location>
</feature>
<keyword evidence="4 7" id="KW-0812">Transmembrane</keyword>
<evidence type="ECO:0000256" key="2">
    <source>
        <dbReference type="ARBA" id="ARBA00022448"/>
    </source>
</evidence>
<evidence type="ECO:0000256" key="4">
    <source>
        <dbReference type="ARBA" id="ARBA00022692"/>
    </source>
</evidence>
<dbReference type="Proteomes" id="UP000628840">
    <property type="component" value="Unassembled WGS sequence"/>
</dbReference>
<proteinExistence type="predicted"/>
<feature type="transmembrane region" description="Helical" evidence="7">
    <location>
        <begin position="258"/>
        <end position="278"/>
    </location>
</feature>
<keyword evidence="6 7" id="KW-0472">Membrane</keyword>
<feature type="transmembrane region" description="Helical" evidence="7">
    <location>
        <begin position="168"/>
        <end position="186"/>
    </location>
</feature>
<feature type="transmembrane region" description="Helical" evidence="7">
    <location>
        <begin position="126"/>
        <end position="147"/>
    </location>
</feature>
<keyword evidence="5 7" id="KW-1133">Transmembrane helix</keyword>
<keyword evidence="3" id="KW-1003">Cell membrane</keyword>
<comment type="caution">
    <text evidence="8">The sequence shown here is derived from an EMBL/GenBank/DDBJ whole genome shotgun (WGS) entry which is preliminary data.</text>
</comment>
<evidence type="ECO:0000313" key="9">
    <source>
        <dbReference type="Proteomes" id="UP000628840"/>
    </source>
</evidence>
<evidence type="ECO:0000256" key="1">
    <source>
        <dbReference type="ARBA" id="ARBA00004141"/>
    </source>
</evidence>
<dbReference type="InterPro" id="IPR004776">
    <property type="entry name" value="Mem_transp_PIN-like"/>
</dbReference>
<feature type="transmembrane region" description="Helical" evidence="7">
    <location>
        <begin position="96"/>
        <end position="120"/>
    </location>
</feature>
<evidence type="ECO:0000256" key="3">
    <source>
        <dbReference type="ARBA" id="ARBA00022475"/>
    </source>
</evidence>
<feature type="transmembrane region" description="Helical" evidence="7">
    <location>
        <begin position="290"/>
        <end position="313"/>
    </location>
</feature>
<organism evidence="8 9">
    <name type="scientific">Halarchaeum grantii</name>
    <dbReference type="NCBI Taxonomy" id="1193105"/>
    <lineage>
        <taxon>Archaea</taxon>
        <taxon>Methanobacteriati</taxon>
        <taxon>Methanobacteriota</taxon>
        <taxon>Stenosarchaea group</taxon>
        <taxon>Halobacteria</taxon>
        <taxon>Halobacteriales</taxon>
        <taxon>Halobacteriaceae</taxon>
    </lineage>
</organism>
<sequence>MPVSLLGAFTSAILPIVAIAAVGALIGTLADVDVGPLNTVALTFFLPALVFHGVATTDLSGDAVATLVGAVLAYALLVMGLAYVAGRAIGLPDSLLSGAVLASAFPNSGFVGIPLAGFVFGDLGATVATLFLTTQSVLLYTLGVYVVSASHDAGAGAASALRDVFRLPLVYAVAAAALLRLLGWVPPVEGTVMTTLDSVGSASIPLMLTVVGIQLADVDLGHLRRAVFPSALKLLVAPLVGVAIALAVGFANPAVANVFVLECATPAAVTPLAIVLAYSDADDDPDTAEYMSTVIFVTTVLSVLVLTGLVAAIRGGYLF</sequence>
<keyword evidence="2" id="KW-0813">Transport</keyword>
<feature type="transmembrane region" description="Helical" evidence="7">
    <location>
        <begin position="6"/>
        <end position="30"/>
    </location>
</feature>
<name>A0A830FAQ6_9EURY</name>
<keyword evidence="9" id="KW-1185">Reference proteome</keyword>
<protein>
    <submittedName>
        <fullName evidence="8">Membrane protein</fullName>
    </submittedName>
</protein>
<accession>A0A830FAQ6</accession>
<feature type="transmembrane region" description="Helical" evidence="7">
    <location>
        <begin position="63"/>
        <end position="84"/>
    </location>
</feature>
<feature type="transmembrane region" description="Helical" evidence="7">
    <location>
        <begin position="230"/>
        <end position="252"/>
    </location>
</feature>
<dbReference type="EMBL" id="BMPF01000001">
    <property type="protein sequence ID" value="GGL27998.1"/>
    <property type="molecule type" value="Genomic_DNA"/>
</dbReference>
<gene>
    <name evidence="8" type="ORF">GCM10009037_09490</name>
</gene>
<comment type="subcellular location">
    <subcellularLocation>
        <location evidence="1">Membrane</location>
        <topology evidence="1">Multi-pass membrane protein</topology>
    </subcellularLocation>
</comment>
<evidence type="ECO:0000256" key="7">
    <source>
        <dbReference type="SAM" id="Phobius"/>
    </source>
</evidence>
<dbReference type="GO" id="GO:0016020">
    <property type="term" value="C:membrane"/>
    <property type="evidence" value="ECO:0007669"/>
    <property type="project" value="UniProtKB-SubCell"/>
</dbReference>
<evidence type="ECO:0000313" key="8">
    <source>
        <dbReference type="EMBL" id="GGL27998.1"/>
    </source>
</evidence>
<reference evidence="8 9" key="1">
    <citation type="journal article" date="2019" name="Int. J. Syst. Evol. Microbiol.">
        <title>The Global Catalogue of Microorganisms (GCM) 10K type strain sequencing project: providing services to taxonomists for standard genome sequencing and annotation.</title>
        <authorList>
            <consortium name="The Broad Institute Genomics Platform"/>
            <consortium name="The Broad Institute Genome Sequencing Center for Infectious Disease"/>
            <person name="Wu L."/>
            <person name="Ma J."/>
        </authorList>
    </citation>
    <scope>NUCLEOTIDE SEQUENCE [LARGE SCALE GENOMIC DNA]</scope>
    <source>
        <strain evidence="8 9">JCM 19585</strain>
    </source>
</reference>
<evidence type="ECO:0000256" key="6">
    <source>
        <dbReference type="ARBA" id="ARBA00023136"/>
    </source>
</evidence>
<dbReference type="PANTHER" id="PTHR36838">
    <property type="entry name" value="AUXIN EFFLUX CARRIER FAMILY PROTEIN"/>
    <property type="match status" value="1"/>
</dbReference>
<dbReference type="PANTHER" id="PTHR36838:SF1">
    <property type="entry name" value="SLR1864 PROTEIN"/>
    <property type="match status" value="1"/>
</dbReference>